<reference evidence="6 7" key="1">
    <citation type="submission" date="2023-05" db="EMBL/GenBank/DDBJ databases">
        <title>Lithophilousrod everest ZFBP1038 complete genpme.</title>
        <authorList>
            <person name="Tian M."/>
        </authorList>
    </citation>
    <scope>NUCLEOTIDE SEQUENCE [LARGE SCALE GENOMIC DNA]</scope>
    <source>
        <strain evidence="6 7">ZFBP1038</strain>
    </source>
</reference>
<dbReference type="InterPro" id="IPR050319">
    <property type="entry name" value="ABC_transp_ATP-bind"/>
</dbReference>
<name>A0ABY8QQK0_9MICO</name>
<dbReference type="NCBIfam" id="NF007739">
    <property type="entry name" value="PRK10419.1"/>
    <property type="match status" value="3"/>
</dbReference>
<evidence type="ECO:0000313" key="7">
    <source>
        <dbReference type="Proteomes" id="UP001209083"/>
    </source>
</evidence>
<dbReference type="NCBIfam" id="NF008453">
    <property type="entry name" value="PRK11308.1"/>
    <property type="match status" value="3"/>
</dbReference>
<dbReference type="Pfam" id="PF08352">
    <property type="entry name" value="oligo_HPY"/>
    <property type="match status" value="1"/>
</dbReference>
<keyword evidence="2" id="KW-0813">Transport</keyword>
<dbReference type="InterPro" id="IPR027417">
    <property type="entry name" value="P-loop_NTPase"/>
</dbReference>
<dbReference type="PROSITE" id="PS50893">
    <property type="entry name" value="ABC_TRANSPORTER_2"/>
    <property type="match status" value="2"/>
</dbReference>
<dbReference type="Pfam" id="PF00005">
    <property type="entry name" value="ABC_tran"/>
    <property type="match status" value="3"/>
</dbReference>
<dbReference type="Gene3D" id="3.40.50.300">
    <property type="entry name" value="P-loop containing nucleotide triphosphate hydrolases"/>
    <property type="match status" value="2"/>
</dbReference>
<keyword evidence="3" id="KW-0547">Nucleotide-binding</keyword>
<dbReference type="InterPro" id="IPR013563">
    <property type="entry name" value="Oligopep_ABC_C"/>
</dbReference>
<dbReference type="PROSITE" id="PS00211">
    <property type="entry name" value="ABC_TRANSPORTER_1"/>
    <property type="match status" value="1"/>
</dbReference>
<organism evidence="6 7">
    <name type="scientific">Saxibacter everestensis</name>
    <dbReference type="NCBI Taxonomy" id="2909229"/>
    <lineage>
        <taxon>Bacteria</taxon>
        <taxon>Bacillati</taxon>
        <taxon>Actinomycetota</taxon>
        <taxon>Actinomycetes</taxon>
        <taxon>Micrococcales</taxon>
        <taxon>Brevibacteriaceae</taxon>
        <taxon>Saxibacter</taxon>
    </lineage>
</organism>
<gene>
    <name evidence="6" type="ORF">LWF01_14380</name>
</gene>
<dbReference type="PANTHER" id="PTHR43776:SF7">
    <property type="entry name" value="D,D-DIPEPTIDE TRANSPORT ATP-BINDING PROTEIN DDPF-RELATED"/>
    <property type="match status" value="1"/>
</dbReference>
<feature type="domain" description="ABC transporter" evidence="5">
    <location>
        <begin position="6"/>
        <end position="255"/>
    </location>
</feature>
<protein>
    <submittedName>
        <fullName evidence="6">ABC transporter ATP-binding protein</fullName>
    </submittedName>
</protein>
<keyword evidence="4 6" id="KW-0067">ATP-binding</keyword>
<accession>A0ABY8QQK0</accession>
<comment type="similarity">
    <text evidence="1">Belongs to the ABC transporter superfamily.</text>
</comment>
<evidence type="ECO:0000256" key="4">
    <source>
        <dbReference type="ARBA" id="ARBA00022840"/>
    </source>
</evidence>
<dbReference type="SMART" id="SM00382">
    <property type="entry name" value="AAA"/>
    <property type="match status" value="2"/>
</dbReference>
<dbReference type="EMBL" id="CP090958">
    <property type="protein sequence ID" value="WGW11265.1"/>
    <property type="molecule type" value="Genomic_DNA"/>
</dbReference>
<dbReference type="CDD" id="cd03257">
    <property type="entry name" value="ABC_NikE_OppD_transporters"/>
    <property type="match status" value="2"/>
</dbReference>
<evidence type="ECO:0000256" key="2">
    <source>
        <dbReference type="ARBA" id="ARBA00022448"/>
    </source>
</evidence>
<feature type="domain" description="ABC transporter" evidence="5">
    <location>
        <begin position="284"/>
        <end position="571"/>
    </location>
</feature>
<sequence>MSRPLLKLSHLAVSYLTRSGRVDAVNDVDLEVREAETVAIVGESGSGKSTTADALVGLLAGNARVDADVLEFEGEDLRGANEKTWRALRGRRIGFVPQDPGASLDPVKTIGSQVTEALTVHGIPKREARARSVEVLDSVGLPDPEYYSSLFPHQLSGGLRQRVLIGIALAGKPSLVVADEPTSALDVTVQRQVLDHFGKLTRETGTAVLLVTHDLGVAADRADRLMVMQSGRVVEAGAADEVFADPQHPYTRKLLAAAPSLNSARLRPAIPASSAVTAPRGAILSATGLVKDFGNRHSAGALAVDNVSFEVPRHGTLGIVGESGSGKSTTARLVLGLEQATAGKVTFRGAGTEFGNGSGSGNGSATAAPSGVAAASATAALSRPAKGNVTSELSVRSLSRGELRDFRRSAQFVYQNPYASLDPRFTIEQIVTEPLRAFRQGDRKARRIRAIELLDEVALPAATLARTPRELSGGQRQRVAIARALALRPELVVLDEPVSALDVSVQAQILQLLTDLQVELGLSYLFISHDLAVVRQISDRVAVMAGGKIVEQGTTAQIFTDPQTEFTARLLGAIPGQQLGDGQKITDQQLAVQQQSNQPVGAH</sequence>
<dbReference type="InterPro" id="IPR017871">
    <property type="entry name" value="ABC_transporter-like_CS"/>
</dbReference>
<evidence type="ECO:0000256" key="3">
    <source>
        <dbReference type="ARBA" id="ARBA00022741"/>
    </source>
</evidence>
<keyword evidence="7" id="KW-1185">Reference proteome</keyword>
<evidence type="ECO:0000259" key="5">
    <source>
        <dbReference type="PROSITE" id="PS50893"/>
    </source>
</evidence>
<evidence type="ECO:0000313" key="6">
    <source>
        <dbReference type="EMBL" id="WGW11265.1"/>
    </source>
</evidence>
<evidence type="ECO:0000256" key="1">
    <source>
        <dbReference type="ARBA" id="ARBA00005417"/>
    </source>
</evidence>
<proteinExistence type="inferred from homology"/>
<dbReference type="InterPro" id="IPR003439">
    <property type="entry name" value="ABC_transporter-like_ATP-bd"/>
</dbReference>
<dbReference type="SUPFAM" id="SSF52540">
    <property type="entry name" value="P-loop containing nucleoside triphosphate hydrolases"/>
    <property type="match status" value="2"/>
</dbReference>
<dbReference type="GO" id="GO:0005524">
    <property type="term" value="F:ATP binding"/>
    <property type="evidence" value="ECO:0007669"/>
    <property type="project" value="UniProtKB-KW"/>
</dbReference>
<dbReference type="InterPro" id="IPR003593">
    <property type="entry name" value="AAA+_ATPase"/>
</dbReference>
<dbReference type="Proteomes" id="UP001209083">
    <property type="component" value="Chromosome"/>
</dbReference>
<dbReference type="RefSeq" id="WP_349638050.1">
    <property type="nucleotide sequence ID" value="NZ_CP090958.1"/>
</dbReference>
<dbReference type="PANTHER" id="PTHR43776">
    <property type="entry name" value="TRANSPORT ATP-BINDING PROTEIN"/>
    <property type="match status" value="1"/>
</dbReference>